<dbReference type="AlphaFoldDB" id="A0A934VW72"/>
<evidence type="ECO:0000313" key="2">
    <source>
        <dbReference type="Proteomes" id="UP000603141"/>
    </source>
</evidence>
<dbReference type="RefSeq" id="WP_200269734.1">
    <property type="nucleotide sequence ID" value="NZ_JAENIJ010000011.1"/>
</dbReference>
<dbReference type="Proteomes" id="UP000603141">
    <property type="component" value="Unassembled WGS sequence"/>
</dbReference>
<dbReference type="EMBL" id="JAENIJ010000011">
    <property type="protein sequence ID" value="MBK1882518.1"/>
    <property type="molecule type" value="Genomic_DNA"/>
</dbReference>
<gene>
    <name evidence="1" type="ORF">JIN85_08830</name>
</gene>
<protein>
    <submittedName>
        <fullName evidence="1">PmoA family protein</fullName>
    </submittedName>
</protein>
<name>A0A934VW72_9BACT</name>
<keyword evidence="2" id="KW-1185">Reference proteome</keyword>
<evidence type="ECO:0000313" key="1">
    <source>
        <dbReference type="EMBL" id="MBK1882518.1"/>
    </source>
</evidence>
<accession>A0A934VW72</accession>
<comment type="caution">
    <text evidence="1">The sequence shown here is derived from an EMBL/GenBank/DDBJ whole genome shotgun (WGS) entry which is preliminary data.</text>
</comment>
<sequence>MKWMILLWGLASGFAGAELKVEKSEGTLKIFDDGSLLTAYRTDWKVPYLYPLLSPSGANVTRHWPTDPGVEGEEHDHPHHRSLWLSHGSVNGYDFWAFEDGKGAQIVHQKFIAQGVDEQGAAYCSVELAWQAGGKTQLKEKRDHRFWKIGEDTFALQIDSELTAADGDVVFGDTKEGMLGLRVDRSLRLNGPLAKSHIINSEGIEDGKAWGKRANWVAAYGPDERGEPAVIAMFDHPSNLRHPTWWHARDYGLFAANPFGKHDFEGNPDKTVGNYTLKQGKSLKFRFLVFIHHGDLQSADLPAVWTLFSKF</sequence>
<organism evidence="1 2">
    <name type="scientific">Luteolibacter pohnpeiensis</name>
    <dbReference type="NCBI Taxonomy" id="454153"/>
    <lineage>
        <taxon>Bacteria</taxon>
        <taxon>Pseudomonadati</taxon>
        <taxon>Verrucomicrobiota</taxon>
        <taxon>Verrucomicrobiia</taxon>
        <taxon>Verrucomicrobiales</taxon>
        <taxon>Verrucomicrobiaceae</taxon>
        <taxon>Luteolibacter</taxon>
    </lineage>
</organism>
<reference evidence="1" key="1">
    <citation type="submission" date="2021-01" db="EMBL/GenBank/DDBJ databases">
        <title>Modified the classification status of verrucomicrobia.</title>
        <authorList>
            <person name="Feng X."/>
        </authorList>
    </citation>
    <scope>NUCLEOTIDE SEQUENCE</scope>
    <source>
        <strain evidence="1">KCTC 22041</strain>
    </source>
</reference>
<dbReference type="InterPro" id="IPR029475">
    <property type="entry name" value="DUF6807"/>
</dbReference>
<proteinExistence type="predicted"/>
<dbReference type="Pfam" id="PF14100">
    <property type="entry name" value="DUF6807"/>
    <property type="match status" value="1"/>
</dbReference>